<comment type="cofactor">
    <cofactor evidence="11">
        <name>Zn(2+)</name>
        <dbReference type="ChEBI" id="CHEBI:29105"/>
    </cofactor>
    <text evidence="11">Binds 1 zinc ion per subunit.</text>
</comment>
<dbReference type="SUPFAM" id="SSF55486">
    <property type="entry name" value="Metalloproteases ('zincins'), catalytic domain"/>
    <property type="match status" value="1"/>
</dbReference>
<evidence type="ECO:0000256" key="2">
    <source>
        <dbReference type="ARBA" id="ARBA00010136"/>
    </source>
</evidence>
<proteinExistence type="inferred from homology"/>
<dbReference type="Proteomes" id="UP000050790">
    <property type="component" value="Unassembled WGS sequence"/>
</dbReference>
<dbReference type="PRINTS" id="PR00756">
    <property type="entry name" value="ALADIPTASE"/>
</dbReference>
<feature type="active site" description="Proton donor" evidence="9">
    <location>
        <position position="415"/>
    </location>
</feature>
<dbReference type="GO" id="GO:0008237">
    <property type="term" value="F:metallopeptidase activity"/>
    <property type="evidence" value="ECO:0007669"/>
    <property type="project" value="UniProtKB-KW"/>
</dbReference>
<dbReference type="AlphaFoldDB" id="A0AA85A1I5"/>
<feature type="binding site" evidence="11">
    <location>
        <position position="327"/>
    </location>
    <ligand>
        <name>Zn(2+)</name>
        <dbReference type="ChEBI" id="CHEBI:29105"/>
        <note>catalytic</note>
    </ligand>
</feature>
<evidence type="ECO:0000313" key="14">
    <source>
        <dbReference type="WBParaSite" id="SMRG1_59510.1"/>
    </source>
</evidence>
<feature type="binding site" evidence="10">
    <location>
        <begin position="167"/>
        <end position="169"/>
    </location>
    <ligand>
        <name>a peptide</name>
        <dbReference type="ChEBI" id="CHEBI:60466"/>
    </ligand>
</feature>
<dbReference type="InterPro" id="IPR034015">
    <property type="entry name" value="M1_LTA4H"/>
</dbReference>
<dbReference type="FunFam" id="3.30.2010.30:FF:000001">
    <property type="entry name" value="Leukotriene A(4) hydrolase"/>
    <property type="match status" value="1"/>
</dbReference>
<dbReference type="InterPro" id="IPR049980">
    <property type="entry name" value="LTA4H_cat"/>
</dbReference>
<evidence type="ECO:0000256" key="4">
    <source>
        <dbReference type="ARBA" id="ARBA00022670"/>
    </source>
</evidence>
<dbReference type="PANTHER" id="PTHR45726">
    <property type="entry name" value="LEUKOTRIENE A-4 HYDROLASE"/>
    <property type="match status" value="1"/>
</dbReference>
<dbReference type="Gene3D" id="2.60.40.1730">
    <property type="entry name" value="tricorn interacting facor f3 domain"/>
    <property type="match status" value="1"/>
</dbReference>
<dbReference type="InterPro" id="IPR045357">
    <property type="entry name" value="Aminopeptidase_N-like_N"/>
</dbReference>
<keyword evidence="8" id="KW-0482">Metalloprotease</keyword>
<dbReference type="Gene3D" id="1.25.40.320">
    <property type="entry name" value="Peptidase M1, leukotriene A4 hydrolase/aminopeptidase C-terminal domain"/>
    <property type="match status" value="1"/>
</dbReference>
<dbReference type="Gene3D" id="3.30.2010.30">
    <property type="match status" value="1"/>
</dbReference>
<dbReference type="Pfam" id="PF17900">
    <property type="entry name" value="Peptidase_M1_N"/>
    <property type="match status" value="1"/>
</dbReference>
<dbReference type="PANTHER" id="PTHR45726:SF3">
    <property type="entry name" value="LEUKOTRIENE A-4 HYDROLASE"/>
    <property type="match status" value="1"/>
</dbReference>
<dbReference type="SUPFAM" id="SSF48371">
    <property type="entry name" value="ARM repeat"/>
    <property type="match status" value="1"/>
</dbReference>
<evidence type="ECO:0000256" key="7">
    <source>
        <dbReference type="ARBA" id="ARBA00022833"/>
    </source>
</evidence>
<evidence type="ECO:0000256" key="5">
    <source>
        <dbReference type="ARBA" id="ARBA00022723"/>
    </source>
</evidence>
<dbReference type="GO" id="GO:0004301">
    <property type="term" value="F:epoxide hydrolase activity"/>
    <property type="evidence" value="ECO:0007669"/>
    <property type="project" value="TreeGrafter"/>
</dbReference>
<dbReference type="InterPro" id="IPR014782">
    <property type="entry name" value="Peptidase_M1_dom"/>
</dbReference>
<dbReference type="SUPFAM" id="SSF63737">
    <property type="entry name" value="Leukotriene A4 hydrolase N-terminal domain"/>
    <property type="match status" value="1"/>
</dbReference>
<dbReference type="GO" id="GO:0008270">
    <property type="term" value="F:zinc ion binding"/>
    <property type="evidence" value="ECO:0007669"/>
    <property type="project" value="InterPro"/>
</dbReference>
<keyword evidence="6" id="KW-0378">Hydrolase</keyword>
<dbReference type="WBParaSite" id="SMRG1_59510.1">
    <property type="protein sequence ID" value="SMRG1_59510.1"/>
    <property type="gene ID" value="SMRG1_59510"/>
</dbReference>
<protein>
    <submittedName>
        <fullName evidence="14">Leuk-A4-hydro_C domain-containing protein</fullName>
    </submittedName>
</protein>
<evidence type="ECO:0000256" key="1">
    <source>
        <dbReference type="ARBA" id="ARBA00004496"/>
    </source>
</evidence>
<keyword evidence="7 11" id="KW-0862">Zinc</keyword>
<comment type="subcellular location">
    <subcellularLocation>
        <location evidence="1">Cytoplasm</location>
    </subcellularLocation>
</comment>
<feature type="active site" description="Proton acceptor" evidence="9">
    <location>
        <position position="328"/>
    </location>
</feature>
<dbReference type="Gene3D" id="1.10.390.10">
    <property type="entry name" value="Neutral Protease Domain 2"/>
    <property type="match status" value="1"/>
</dbReference>
<accession>A0AA85A1I5</accession>
<feature type="binding site" evidence="11">
    <location>
        <position position="350"/>
    </location>
    <ligand>
        <name>Zn(2+)</name>
        <dbReference type="ChEBI" id="CHEBI:29105"/>
        <note>catalytic</note>
    </ligand>
</feature>
<dbReference type="InterPro" id="IPR038502">
    <property type="entry name" value="M1_LTA-4_hydro/amino_C_sf"/>
</dbReference>
<dbReference type="InterPro" id="IPR016024">
    <property type="entry name" value="ARM-type_fold"/>
</dbReference>
<evidence type="ECO:0000259" key="12">
    <source>
        <dbReference type="SMART" id="SM01263"/>
    </source>
</evidence>
<comment type="similarity">
    <text evidence="2">Belongs to the peptidase M1 family.</text>
</comment>
<evidence type="ECO:0000256" key="11">
    <source>
        <dbReference type="PIRSR" id="PIRSR634015-3"/>
    </source>
</evidence>
<dbReference type="FunFam" id="2.60.40.1730:FF:000004">
    <property type="entry name" value="Leukotriene A(4) hydrolase"/>
    <property type="match status" value="1"/>
</dbReference>
<keyword evidence="5 11" id="KW-0479">Metal-binding</keyword>
<dbReference type="CDD" id="cd09599">
    <property type="entry name" value="M1_LTA4H"/>
    <property type="match status" value="1"/>
</dbReference>
<dbReference type="SMART" id="SM01263">
    <property type="entry name" value="Leuk-A4-hydro_C"/>
    <property type="match status" value="1"/>
</dbReference>
<dbReference type="FunFam" id="1.10.390.10:FF:000003">
    <property type="entry name" value="Leukotriene A(4) hydrolase"/>
    <property type="match status" value="1"/>
</dbReference>
<dbReference type="InterPro" id="IPR015211">
    <property type="entry name" value="Peptidase_M1_C"/>
</dbReference>
<keyword evidence="4" id="KW-0645">Protease</keyword>
<evidence type="ECO:0000256" key="8">
    <source>
        <dbReference type="ARBA" id="ARBA00023049"/>
    </source>
</evidence>
<feature type="binding site" evidence="11">
    <location>
        <position position="331"/>
    </location>
    <ligand>
        <name>Zn(2+)</name>
        <dbReference type="ChEBI" id="CHEBI:29105"/>
        <note>catalytic</note>
    </ligand>
</feature>
<dbReference type="Pfam" id="PF01433">
    <property type="entry name" value="Peptidase_M1"/>
    <property type="match status" value="1"/>
</dbReference>
<keyword evidence="3" id="KW-0963">Cytoplasm</keyword>
<feature type="domain" description="Peptidase M1 leukotriene A4 hydrolase/aminopeptidase C-terminal" evidence="12">
    <location>
        <begin position="513"/>
        <end position="641"/>
    </location>
</feature>
<dbReference type="Pfam" id="PF09127">
    <property type="entry name" value="Leuk-A4-hydro_C"/>
    <property type="match status" value="1"/>
</dbReference>
<dbReference type="GO" id="GO:0005829">
    <property type="term" value="C:cytosol"/>
    <property type="evidence" value="ECO:0007669"/>
    <property type="project" value="TreeGrafter"/>
</dbReference>
<evidence type="ECO:0000256" key="9">
    <source>
        <dbReference type="PIRSR" id="PIRSR634015-1"/>
    </source>
</evidence>
<dbReference type="InterPro" id="IPR001930">
    <property type="entry name" value="Peptidase_M1"/>
</dbReference>
<dbReference type="GO" id="GO:0004177">
    <property type="term" value="F:aminopeptidase activity"/>
    <property type="evidence" value="ECO:0007669"/>
    <property type="project" value="TreeGrafter"/>
</dbReference>
<organism evidence="13 14">
    <name type="scientific">Schistosoma margrebowiei</name>
    <dbReference type="NCBI Taxonomy" id="48269"/>
    <lineage>
        <taxon>Eukaryota</taxon>
        <taxon>Metazoa</taxon>
        <taxon>Spiralia</taxon>
        <taxon>Lophotrochozoa</taxon>
        <taxon>Platyhelminthes</taxon>
        <taxon>Trematoda</taxon>
        <taxon>Digenea</taxon>
        <taxon>Strigeidida</taxon>
        <taxon>Schistosomatoidea</taxon>
        <taxon>Schistosomatidae</taxon>
        <taxon>Schistosoma</taxon>
    </lineage>
</organism>
<dbReference type="GO" id="GO:0006508">
    <property type="term" value="P:proteolysis"/>
    <property type="evidence" value="ECO:0007669"/>
    <property type="project" value="UniProtKB-KW"/>
</dbReference>
<sequence>MGVTNHLNHSVHNRLNRFESKGQVYILNNFLPRMVKTRNHSSYSDPSIYTTDKLEVDWKINFNAQTISGSVNIFLKKVCPDKLNPNILLDTRNLKIHSVHVNSEPVKWHLKPIAVQAFGSCLEIIPNTASNRYDVKIDYETSPDSSALQWLGPQLTADRRQPFMFSQCQAIHARSLLPCQDTPTSKFPFEAKVTAPKETVVIMGAKRIAEPFLTDDKHVTYHFKQSVPIPSYLIAIACGDLVSRKIGPRSSVWAEPSIVDEAAYEFSETEQMILAAENICGPYAWDIYDILVLPPTFPYGGMENPCLTFVSPTLLAGDRSLANVIAHEIAHSWTGNLVTNSNWEDFWLNEGHTVYLERLIEERIHGSHMRHLHLSLGYKELLEEIKKLGPSDPMTKLIVDLEGIDPDEAYSRIPYEKGSLLLYYLETLYGKESMLNWLKAYVKQFSGKSLNSNTWLEFLTTQLGSDVLNPKHQLDAWMHSPGLPPWIPKFDADELLSECDSMQKLLTSSDLCSNVTEIQSLTQLWNKMSHVQRELTLRHVADSEPLSVDNLNKIDELLQLSKQKNAEIRVQWCLICIVSRHLPALGHIFEFLNSQGRMKYTRTIYRALNEWPEAKERTINNFCEQRPFMHQTTAMLVERDLNLHENGELISTA</sequence>
<feature type="binding site" evidence="10">
    <location>
        <begin position="298"/>
        <end position="303"/>
    </location>
    <ligand>
        <name>a peptide</name>
        <dbReference type="ChEBI" id="CHEBI:60466"/>
    </ligand>
</feature>
<evidence type="ECO:0000313" key="13">
    <source>
        <dbReference type="Proteomes" id="UP000050790"/>
    </source>
</evidence>
<dbReference type="InterPro" id="IPR042097">
    <property type="entry name" value="Aminopeptidase_N-like_N_sf"/>
</dbReference>
<reference evidence="14" key="1">
    <citation type="submission" date="2023-11" db="UniProtKB">
        <authorList>
            <consortium name="WormBaseParasite"/>
        </authorList>
    </citation>
    <scope>IDENTIFICATION</scope>
</reference>
<dbReference type="InterPro" id="IPR027268">
    <property type="entry name" value="Peptidase_M4/M1_CTD_sf"/>
</dbReference>
<feature type="binding site" evidence="10">
    <location>
        <begin position="597"/>
        <end position="599"/>
    </location>
    <ligand>
        <name>a peptide</name>
        <dbReference type="ChEBI" id="CHEBI:60466"/>
    </ligand>
</feature>
<evidence type="ECO:0000256" key="10">
    <source>
        <dbReference type="PIRSR" id="PIRSR634015-2"/>
    </source>
</evidence>
<dbReference type="GO" id="GO:0043171">
    <property type="term" value="P:peptide catabolic process"/>
    <property type="evidence" value="ECO:0007669"/>
    <property type="project" value="TreeGrafter"/>
</dbReference>
<evidence type="ECO:0000256" key="6">
    <source>
        <dbReference type="ARBA" id="ARBA00022801"/>
    </source>
</evidence>
<name>A0AA85A1I5_9TREM</name>
<evidence type="ECO:0000256" key="3">
    <source>
        <dbReference type="ARBA" id="ARBA00022490"/>
    </source>
</evidence>